<feature type="compositionally biased region" description="Polar residues" evidence="1">
    <location>
        <begin position="296"/>
        <end position="306"/>
    </location>
</feature>
<feature type="compositionally biased region" description="Low complexity" evidence="1">
    <location>
        <begin position="491"/>
        <end position="508"/>
    </location>
</feature>
<dbReference type="STRING" id="1408157.A0A1J7JGS9"/>
<dbReference type="EMBL" id="KV875098">
    <property type="protein sequence ID" value="OIW28476.1"/>
    <property type="molecule type" value="Genomic_DNA"/>
</dbReference>
<feature type="transmembrane region" description="Helical" evidence="2">
    <location>
        <begin position="199"/>
        <end position="223"/>
    </location>
</feature>
<keyword evidence="4" id="KW-1185">Reference proteome</keyword>
<feature type="transmembrane region" description="Helical" evidence="2">
    <location>
        <begin position="150"/>
        <end position="169"/>
    </location>
</feature>
<evidence type="ECO:0000313" key="4">
    <source>
        <dbReference type="Proteomes" id="UP000182658"/>
    </source>
</evidence>
<feature type="compositionally biased region" description="Low complexity" evidence="1">
    <location>
        <begin position="383"/>
        <end position="402"/>
    </location>
</feature>
<protein>
    <submittedName>
        <fullName evidence="3">Uncharacterized protein</fullName>
    </submittedName>
</protein>
<feature type="region of interest" description="Disordered" evidence="1">
    <location>
        <begin position="35"/>
        <end position="56"/>
    </location>
</feature>
<evidence type="ECO:0000256" key="1">
    <source>
        <dbReference type="SAM" id="MobiDB-lite"/>
    </source>
</evidence>
<dbReference type="AlphaFoldDB" id="A0A1J7JGS9"/>
<feature type="compositionally biased region" description="Polar residues" evidence="1">
    <location>
        <begin position="353"/>
        <end position="382"/>
    </location>
</feature>
<dbReference type="InParanoid" id="A0A1J7JGS9"/>
<gene>
    <name evidence="3" type="ORF">CONLIGDRAFT_378370</name>
</gene>
<keyword evidence="2" id="KW-1133">Transmembrane helix</keyword>
<evidence type="ECO:0000256" key="2">
    <source>
        <dbReference type="SAM" id="Phobius"/>
    </source>
</evidence>
<keyword evidence="2" id="KW-0472">Membrane</keyword>
<feature type="compositionally biased region" description="Low complexity" evidence="1">
    <location>
        <begin position="452"/>
        <end position="462"/>
    </location>
</feature>
<sequence>MGAQQPFLYQSEKYGDMYDGFPATPFDPKAVTRASFQAKRPRPKPDGPLVSINRHPDAHEAPKQRPIYWKPMSGTTKWWIKAMRVIQLFLRVLELIAAIGVFVMFILMTNTGDLVAWVMRITTVVVMLHCVYAIFHLARAAGARTPGSSGAYHTFTAITDLVVLPLYAYGALSVRNNGAQWTTRLADQSPLEYFLPATYYTLIGSGGAHLLSLTISLWLALMFRRIHKMPPDMNPLESHLTARASHKRNKSSVATTSTYADSIEKRYSTPVEEHRRSGQPYEDMTRPPTVPFMHTRQGSQTSLHSSIRTRDSRTDLPSRQYQITPSNTSPRHSGASELSFNSKRMSGGPASPTKLTSSRNSYAQVPMNDNTSNRSSPRPTTGTSNRPSTNSTYRTSYTSQTSIPTPPRHSTPTGPPREPRFTEAWYASESLVSRTQAHLNRTDALAQLTGKPSPTTTTTSPTKAYAPLDQRYDNDLSDSDSEADLSHPIHPLRSNPTSPSSSPRPKSSFHNNGSAANLHRNSPLAEIALNDPRVSSNGGRDIADEMLSPGKTTVGDRKSSIQPETGFYSKPYGSLKPATPPVMVGGGGRQVSSGNDYGVEGKGGGGAFGGRFSVFGRRNVSGKVVEEGRGRWVKE</sequence>
<accession>A0A1J7JGS9</accession>
<feature type="region of interest" description="Disordered" evidence="1">
    <location>
        <begin position="445"/>
        <end position="517"/>
    </location>
</feature>
<feature type="transmembrane region" description="Helical" evidence="2">
    <location>
        <begin position="88"/>
        <end position="108"/>
    </location>
</feature>
<dbReference type="OrthoDB" id="5404940at2759"/>
<feature type="compositionally biased region" description="Pro residues" evidence="1">
    <location>
        <begin position="404"/>
        <end position="416"/>
    </location>
</feature>
<organism evidence="3 4">
    <name type="scientific">Coniochaeta ligniaria NRRL 30616</name>
    <dbReference type="NCBI Taxonomy" id="1408157"/>
    <lineage>
        <taxon>Eukaryota</taxon>
        <taxon>Fungi</taxon>
        <taxon>Dikarya</taxon>
        <taxon>Ascomycota</taxon>
        <taxon>Pezizomycotina</taxon>
        <taxon>Sordariomycetes</taxon>
        <taxon>Sordariomycetidae</taxon>
        <taxon>Coniochaetales</taxon>
        <taxon>Coniochaetaceae</taxon>
        <taxon>Coniochaeta</taxon>
    </lineage>
</organism>
<dbReference type="Proteomes" id="UP000182658">
    <property type="component" value="Unassembled WGS sequence"/>
</dbReference>
<feature type="region of interest" description="Disordered" evidence="1">
    <location>
        <begin position="529"/>
        <end position="573"/>
    </location>
</feature>
<feature type="transmembrane region" description="Helical" evidence="2">
    <location>
        <begin position="114"/>
        <end position="138"/>
    </location>
</feature>
<feature type="compositionally biased region" description="Polar residues" evidence="1">
    <location>
        <begin position="317"/>
        <end position="344"/>
    </location>
</feature>
<feature type="region of interest" description="Disordered" evidence="1">
    <location>
        <begin position="243"/>
        <end position="420"/>
    </location>
</feature>
<keyword evidence="2" id="KW-0812">Transmembrane</keyword>
<evidence type="ECO:0000313" key="3">
    <source>
        <dbReference type="EMBL" id="OIW28476.1"/>
    </source>
</evidence>
<name>A0A1J7JGS9_9PEZI</name>
<feature type="compositionally biased region" description="Polar residues" evidence="1">
    <location>
        <begin position="251"/>
        <end position="260"/>
    </location>
</feature>
<feature type="compositionally biased region" description="Basic and acidic residues" evidence="1">
    <location>
        <begin position="262"/>
        <end position="276"/>
    </location>
</feature>
<proteinExistence type="predicted"/>
<reference evidence="3 4" key="1">
    <citation type="submission" date="2016-10" db="EMBL/GenBank/DDBJ databases">
        <title>Draft genome sequence of Coniochaeta ligniaria NRRL30616, a lignocellulolytic fungus for bioabatement of inhibitors in plant biomass hydrolysates.</title>
        <authorList>
            <consortium name="DOE Joint Genome Institute"/>
            <person name="Jimenez D.J."/>
            <person name="Hector R.E."/>
            <person name="Riley R."/>
            <person name="Sun H."/>
            <person name="Grigoriev I.V."/>
            <person name="Van Elsas J.D."/>
            <person name="Nichols N.N."/>
        </authorList>
    </citation>
    <scope>NUCLEOTIDE SEQUENCE [LARGE SCALE GENOMIC DNA]</scope>
    <source>
        <strain evidence="3 4">NRRL 30616</strain>
    </source>
</reference>